<dbReference type="STRING" id="43265.A0A545V383"/>
<dbReference type="AlphaFoldDB" id="A0A545V383"/>
<dbReference type="Pfam" id="PF10282">
    <property type="entry name" value="Lactonase"/>
    <property type="match status" value="1"/>
</dbReference>
<keyword evidence="4" id="KW-1185">Reference proteome</keyword>
<dbReference type="Gene3D" id="2.130.10.10">
    <property type="entry name" value="YVTN repeat-like/Quinoprotein amine dehydrogenase"/>
    <property type="match status" value="1"/>
</dbReference>
<dbReference type="EMBL" id="SPUK01000006">
    <property type="protein sequence ID" value="TQV96172.1"/>
    <property type="molecule type" value="Genomic_DNA"/>
</dbReference>
<dbReference type="GO" id="GO:0017057">
    <property type="term" value="F:6-phosphogluconolactonase activity"/>
    <property type="evidence" value="ECO:0007669"/>
    <property type="project" value="TreeGrafter"/>
</dbReference>
<accession>A0A545V383</accession>
<dbReference type="PANTHER" id="PTHR30344:SF1">
    <property type="entry name" value="6-PHOSPHOGLUCONOLACTONASE"/>
    <property type="match status" value="1"/>
</dbReference>
<organism evidence="3 4">
    <name type="scientific">Cordyceps javanica</name>
    <dbReference type="NCBI Taxonomy" id="43265"/>
    <lineage>
        <taxon>Eukaryota</taxon>
        <taxon>Fungi</taxon>
        <taxon>Dikarya</taxon>
        <taxon>Ascomycota</taxon>
        <taxon>Pezizomycotina</taxon>
        <taxon>Sordariomycetes</taxon>
        <taxon>Hypocreomycetidae</taxon>
        <taxon>Hypocreales</taxon>
        <taxon>Cordycipitaceae</taxon>
        <taxon>Cordyceps</taxon>
    </lineage>
</organism>
<evidence type="ECO:0000313" key="3">
    <source>
        <dbReference type="EMBL" id="TQV96172.1"/>
    </source>
</evidence>
<dbReference type="InterPro" id="IPR011048">
    <property type="entry name" value="Haem_d1_sf"/>
</dbReference>
<protein>
    <submittedName>
        <fullName evidence="3">Extracellular aldonolactonase</fullName>
    </submittedName>
</protein>
<keyword evidence="2" id="KW-0732">Signal</keyword>
<dbReference type="Proteomes" id="UP000315783">
    <property type="component" value="Unassembled WGS sequence"/>
</dbReference>
<dbReference type="SUPFAM" id="SSF51004">
    <property type="entry name" value="C-terminal (heme d1) domain of cytochrome cd1-nitrite reductase"/>
    <property type="match status" value="1"/>
</dbReference>
<evidence type="ECO:0000256" key="1">
    <source>
        <dbReference type="ARBA" id="ARBA00005564"/>
    </source>
</evidence>
<comment type="caution">
    <text evidence="3">The sequence shown here is derived from an EMBL/GenBank/DDBJ whole genome shotgun (WGS) entry which is preliminary data.</text>
</comment>
<reference evidence="3 4" key="1">
    <citation type="journal article" date="2019" name="Appl. Microbiol. Biotechnol.">
        <title>Genome sequence of Isaria javanica and comparative genome analysis insights into family S53 peptidase evolution in fungal entomopathogens.</title>
        <authorList>
            <person name="Lin R."/>
            <person name="Zhang X."/>
            <person name="Xin B."/>
            <person name="Zou M."/>
            <person name="Gao Y."/>
            <person name="Qin F."/>
            <person name="Hu Q."/>
            <person name="Xie B."/>
            <person name="Cheng X."/>
        </authorList>
    </citation>
    <scope>NUCLEOTIDE SEQUENCE [LARGE SCALE GENOMIC DNA]</scope>
    <source>
        <strain evidence="3 4">IJ1G</strain>
    </source>
</reference>
<dbReference type="InterPro" id="IPR015943">
    <property type="entry name" value="WD40/YVTN_repeat-like_dom_sf"/>
</dbReference>
<gene>
    <name evidence="3" type="ORF">IF1G_04755</name>
</gene>
<name>A0A545V383_9HYPO</name>
<dbReference type="InterPro" id="IPR050282">
    <property type="entry name" value="Cycloisomerase_2"/>
</dbReference>
<feature type="chain" id="PRO_5022088213" evidence="2">
    <location>
        <begin position="22"/>
        <end position="398"/>
    </location>
</feature>
<evidence type="ECO:0000313" key="4">
    <source>
        <dbReference type="Proteomes" id="UP000315783"/>
    </source>
</evidence>
<proteinExistence type="inferred from homology"/>
<dbReference type="OrthoDB" id="9972196at2759"/>
<sequence length="398" mass="41930">MARLSLAALLLAAGTGSFVAASDLLYVTSYAGTITTLDLSATSPAPNGGKVPVIKAVGSNQGCKPNPSWLTLNHAGGLLYCIDEGFAGPGGSLSAYRTHADGSLEPLGKAATPPGPVSGSFYGCKNRGFAVAHYGGSSFSTWDVSDPSNIKNLDNLNFTEPHGPKPEQTAPRPHETVLDPTGRFLIVPDLGTDLVRVFSFDSKSLQTTALPPVQAKTGSGPRHVAFAVKGPKTFMYLITELGNTIVGYEVTYEEKSIQFKEIFDIGVHGEGKPVPQSAAASEIVVSADNKFLIATSRRENSTTVPSFDDGSTPINSDPIINFSIDDSTGKLNLLQDVAAGGYFPRHFSVNKAGTRVAVGMQKDGRVVVIKRDPASGMLGEFESFANIEGEITSVIFDE</sequence>
<dbReference type="PANTHER" id="PTHR30344">
    <property type="entry name" value="6-PHOSPHOGLUCONOLACTONASE-RELATED"/>
    <property type="match status" value="1"/>
</dbReference>
<comment type="similarity">
    <text evidence="1">Belongs to the cycloisomerase 2 family.</text>
</comment>
<evidence type="ECO:0000256" key="2">
    <source>
        <dbReference type="SAM" id="SignalP"/>
    </source>
</evidence>
<dbReference type="InterPro" id="IPR019405">
    <property type="entry name" value="Lactonase_7-beta_prop"/>
</dbReference>
<feature type="signal peptide" evidence="2">
    <location>
        <begin position="1"/>
        <end position="21"/>
    </location>
</feature>